<evidence type="ECO:0000313" key="8">
    <source>
        <dbReference type="Proteomes" id="UP000617426"/>
    </source>
</evidence>
<feature type="transmembrane region" description="Helical" evidence="5">
    <location>
        <begin position="973"/>
        <end position="993"/>
    </location>
</feature>
<dbReference type="InterPro" id="IPR026856">
    <property type="entry name" value="Sialidase_fam"/>
</dbReference>
<keyword evidence="5" id="KW-0812">Transmembrane</keyword>
<reference evidence="7" key="1">
    <citation type="submission" date="2020-08" db="EMBL/GenBank/DDBJ databases">
        <title>Sequencing the genomes of 1000 actinobacteria strains.</title>
        <authorList>
            <person name="Klenk H.-P."/>
        </authorList>
    </citation>
    <scope>NUCLEOTIDE SEQUENCE</scope>
    <source>
        <strain evidence="7">DSM 10695</strain>
    </source>
</reference>
<dbReference type="Proteomes" id="UP000617426">
    <property type="component" value="Unassembled WGS sequence"/>
</dbReference>
<organism evidence="7 8">
    <name type="scientific">Schaalia hyovaginalis</name>
    <dbReference type="NCBI Taxonomy" id="29316"/>
    <lineage>
        <taxon>Bacteria</taxon>
        <taxon>Bacillati</taxon>
        <taxon>Actinomycetota</taxon>
        <taxon>Actinomycetes</taxon>
        <taxon>Actinomycetales</taxon>
        <taxon>Actinomycetaceae</taxon>
        <taxon>Schaalia</taxon>
    </lineage>
</organism>
<dbReference type="GO" id="GO:0005737">
    <property type="term" value="C:cytoplasm"/>
    <property type="evidence" value="ECO:0007669"/>
    <property type="project" value="TreeGrafter"/>
</dbReference>
<accession>A0A923E2K8</accession>
<feature type="domain" description="F5/8 type C" evidence="6">
    <location>
        <begin position="749"/>
        <end position="913"/>
    </location>
</feature>
<dbReference type="GO" id="GO:0004308">
    <property type="term" value="F:exo-alpha-sialidase activity"/>
    <property type="evidence" value="ECO:0007669"/>
    <property type="project" value="UniProtKB-EC"/>
</dbReference>
<dbReference type="EMBL" id="JACHMK010000001">
    <property type="protein sequence ID" value="MBB6333738.1"/>
    <property type="molecule type" value="Genomic_DNA"/>
</dbReference>
<dbReference type="Gene3D" id="2.120.10.10">
    <property type="match status" value="1"/>
</dbReference>
<feature type="region of interest" description="Disordered" evidence="4">
    <location>
        <begin position="925"/>
        <end position="954"/>
    </location>
</feature>
<dbReference type="GO" id="GO:0016020">
    <property type="term" value="C:membrane"/>
    <property type="evidence" value="ECO:0007669"/>
    <property type="project" value="TreeGrafter"/>
</dbReference>
<evidence type="ECO:0000256" key="5">
    <source>
        <dbReference type="SAM" id="Phobius"/>
    </source>
</evidence>
<dbReference type="AlphaFoldDB" id="A0A923E2K8"/>
<keyword evidence="5" id="KW-1133">Transmembrane helix</keyword>
<dbReference type="SUPFAM" id="SSF50939">
    <property type="entry name" value="Sialidases"/>
    <property type="match status" value="1"/>
</dbReference>
<comment type="similarity">
    <text evidence="2">Belongs to the glycosyl hydrolase 33 family.</text>
</comment>
<dbReference type="RefSeq" id="WP_246430045.1">
    <property type="nucleotide sequence ID" value="NZ_JAXDYW010000031.1"/>
</dbReference>
<dbReference type="CDD" id="cd15482">
    <property type="entry name" value="Sialidase_non-viral"/>
    <property type="match status" value="1"/>
</dbReference>
<dbReference type="PANTHER" id="PTHR10628:SF30">
    <property type="entry name" value="EXO-ALPHA-SIALIDASE"/>
    <property type="match status" value="1"/>
</dbReference>
<dbReference type="InterPro" id="IPR011040">
    <property type="entry name" value="Sialidase"/>
</dbReference>
<comment type="catalytic activity">
    <reaction evidence="1">
        <text>Hydrolysis of alpha-(2-&gt;3)-, alpha-(2-&gt;6)-, alpha-(2-&gt;8)- glycosidic linkages of terminal sialic acid residues in oligosaccharides, glycoproteins, glycolipids, colominic acid and synthetic substrates.</text>
        <dbReference type="EC" id="3.2.1.18"/>
    </reaction>
</comment>
<dbReference type="Pfam" id="PF00754">
    <property type="entry name" value="F5_F8_type_C"/>
    <property type="match status" value="1"/>
</dbReference>
<evidence type="ECO:0000313" key="7">
    <source>
        <dbReference type="EMBL" id="MBB6333738.1"/>
    </source>
</evidence>
<protein>
    <recommendedName>
        <fullName evidence="3">exo-alpha-sialidase</fullName>
        <ecNumber evidence="3">3.2.1.18</ecNumber>
    </recommendedName>
</protein>
<evidence type="ECO:0000256" key="1">
    <source>
        <dbReference type="ARBA" id="ARBA00000427"/>
    </source>
</evidence>
<dbReference type="GO" id="GO:0006689">
    <property type="term" value="P:ganglioside catabolic process"/>
    <property type="evidence" value="ECO:0007669"/>
    <property type="project" value="TreeGrafter"/>
</dbReference>
<proteinExistence type="inferred from homology"/>
<dbReference type="GO" id="GO:0009313">
    <property type="term" value="P:oligosaccharide catabolic process"/>
    <property type="evidence" value="ECO:0007669"/>
    <property type="project" value="TreeGrafter"/>
</dbReference>
<dbReference type="SUPFAM" id="SSF49785">
    <property type="entry name" value="Galactose-binding domain-like"/>
    <property type="match status" value="1"/>
</dbReference>
<gene>
    <name evidence="7" type="ORF">HD592_000303</name>
</gene>
<evidence type="ECO:0000259" key="6">
    <source>
        <dbReference type="PROSITE" id="PS50022"/>
    </source>
</evidence>
<name>A0A923E2K8_9ACTO</name>
<keyword evidence="8" id="KW-1185">Reference proteome</keyword>
<dbReference type="Pfam" id="PF13088">
    <property type="entry name" value="BNR_2"/>
    <property type="match status" value="1"/>
</dbReference>
<keyword evidence="5" id="KW-0472">Membrane</keyword>
<dbReference type="PROSITE" id="PS50022">
    <property type="entry name" value="FA58C_3"/>
    <property type="match status" value="1"/>
</dbReference>
<dbReference type="InterPro" id="IPR000421">
    <property type="entry name" value="FA58C"/>
</dbReference>
<dbReference type="InterPro" id="IPR036278">
    <property type="entry name" value="Sialidase_sf"/>
</dbReference>
<evidence type="ECO:0000256" key="2">
    <source>
        <dbReference type="ARBA" id="ARBA00009348"/>
    </source>
</evidence>
<evidence type="ECO:0000256" key="3">
    <source>
        <dbReference type="ARBA" id="ARBA00012733"/>
    </source>
</evidence>
<dbReference type="EC" id="3.2.1.18" evidence="3"/>
<comment type="caution">
    <text evidence="7">The sequence shown here is derived from an EMBL/GenBank/DDBJ whole genome shotgun (WGS) entry which is preliminary data.</text>
</comment>
<dbReference type="PANTHER" id="PTHR10628">
    <property type="entry name" value="SIALIDASE"/>
    <property type="match status" value="1"/>
</dbReference>
<dbReference type="InterPro" id="IPR008979">
    <property type="entry name" value="Galactose-bd-like_sf"/>
</dbReference>
<sequence length="999" mass="106203">MRTRTSPSPRHSVAALSTVVLAIGGVALIQVPVQASPTSDGLADITITQVNAPADGLYTIGDIMHFDVVVKNTGTEARSFVPVSTNLSGGIDKCRWRNIPAGVAKTDCTGLATHTVTADDIAAGGFTPKIVYEIKEVGYAGPVLNTPEEISGEKAPITRAAIKVESISLDDPKSSYTVGDVATYTVRVRSVFDKVINVAAIDSSFDDLAAQCNWKNLVPGAGAVYNCKPLSHTITQADADAGKWNPSITLKATDDTGAELQTLAVSGEPLEVAVDHPNALPAPAPDVDVSLPASLSDAQRLVSNTATDKYRIPAIATAPNGDLLVAYDERPTDNGNNGGDSPNPNHIVQLRSVDGGKTWSEPRYIHKGVETGAKVGYSDPSYVVDNETGTIFNFHVKSYDEGWPGSHTGSDHDDRSVVQAEVSTSRDNGWTWTHRTITADITADPSWKARFAASGQGIQIHHGPHAGRLVQQYTIKTTSEQIRAVSVYSDDHGETWRVGEPVGTGMDENKVVELSDGTLMLNSRVSDGSGFRKVAISSDGGQTWSGLHSDTSLPDSVDNAQIIRAFPNAEPSDPRARILLLSHSPNPVAWSRDRGTISMSCDDGASWVSSRVFNESFVGYTTIAVQKNGTIGLLSEDENYGGIWYRNFTMNWVGDQCLKVHASVSLSSTTVHPGADTIVTVAVTNPTSDPLTEVDVASAAADGLTITPKGSPVDTIAPGASAEYAFTVHSRGEPGKVDLVFPVTWNGGSVEAQTSVYSAPGPEVHPEVSDADSEELVGEAKPSGPASAAVDGDPSTFWHTQWKGASPGFDPETGHWIDLKVKESDVPADQKPRLATLNYLARQGLNMGRAKEFRIYTSDDGSTWSTEPAVTGTLQDSADWQRIPLNVQSRYVRFMAMNSYSSGNNARFLVAAEISLTLDMRDVNPSGTVSSESENPPASSKVNGTVTKGASTDNVAETTGRVKVTNALAKTGVSLPLIFTTAVVMLFGVGFVLRRWRSL</sequence>
<dbReference type="Gene3D" id="2.60.120.260">
    <property type="entry name" value="Galactose-binding domain-like"/>
    <property type="match status" value="1"/>
</dbReference>
<evidence type="ECO:0000256" key="4">
    <source>
        <dbReference type="SAM" id="MobiDB-lite"/>
    </source>
</evidence>